<reference evidence="11 12" key="1">
    <citation type="journal article" date="2022" name="Nat. Ecol. Evol.">
        <title>A masculinizing supergene underlies an exaggerated male reproductive morph in a spider.</title>
        <authorList>
            <person name="Hendrickx F."/>
            <person name="De Corte Z."/>
            <person name="Sonet G."/>
            <person name="Van Belleghem S.M."/>
            <person name="Kostlbacher S."/>
            <person name="Vangestel C."/>
        </authorList>
    </citation>
    <scope>NUCLEOTIDE SEQUENCE [LARGE SCALE GENOMIC DNA]</scope>
    <source>
        <strain evidence="11">W744_W776</strain>
    </source>
</reference>
<feature type="transmembrane region" description="Helical" evidence="8">
    <location>
        <begin position="175"/>
        <end position="197"/>
    </location>
</feature>
<feature type="transmembrane region" description="Helical" evidence="8">
    <location>
        <begin position="693"/>
        <end position="717"/>
    </location>
</feature>
<evidence type="ECO:0000256" key="9">
    <source>
        <dbReference type="SAM" id="MobiDB-lite"/>
    </source>
</evidence>
<evidence type="ECO:0000256" key="2">
    <source>
        <dbReference type="ARBA" id="ARBA00009657"/>
    </source>
</evidence>
<dbReference type="GO" id="GO:0016323">
    <property type="term" value="C:basolateral plasma membrane"/>
    <property type="evidence" value="ECO:0007669"/>
    <property type="project" value="TreeGrafter"/>
</dbReference>
<gene>
    <name evidence="11" type="ORF">JTE90_000259</name>
</gene>
<feature type="region of interest" description="Disordered" evidence="9">
    <location>
        <begin position="812"/>
        <end position="840"/>
    </location>
</feature>
<evidence type="ECO:0000313" key="12">
    <source>
        <dbReference type="Proteomes" id="UP000827092"/>
    </source>
</evidence>
<feature type="transmembrane region" description="Helical" evidence="8">
    <location>
        <begin position="360"/>
        <end position="387"/>
    </location>
</feature>
<dbReference type="PANTHER" id="PTHR11388:SF159">
    <property type="entry name" value="SOLUTE CARRIER ORGANIC ANION TRANSPORTER FAMILY MEMBER 74D"/>
    <property type="match status" value="1"/>
</dbReference>
<comment type="caution">
    <text evidence="11">The sequence shown here is derived from an EMBL/GenBank/DDBJ whole genome shotgun (WGS) entry which is preliminary data.</text>
</comment>
<dbReference type="CDD" id="cd17336">
    <property type="entry name" value="MFS_SLCO_OATP"/>
    <property type="match status" value="1"/>
</dbReference>
<feature type="transmembrane region" description="Helical" evidence="8">
    <location>
        <begin position="407"/>
        <end position="429"/>
    </location>
</feature>
<keyword evidence="12" id="KW-1185">Reference proteome</keyword>
<dbReference type="PROSITE" id="PS51465">
    <property type="entry name" value="KAZAL_2"/>
    <property type="match status" value="1"/>
</dbReference>
<comment type="subcellular location">
    <subcellularLocation>
        <location evidence="1 8">Cell membrane</location>
        <topology evidence="1 8">Multi-pass membrane protein</topology>
    </subcellularLocation>
</comment>
<keyword evidence="3" id="KW-1003">Cell membrane</keyword>
<comment type="similarity">
    <text evidence="2 8">Belongs to the organo anion transporter (TC 2.A.60) family.</text>
</comment>
<sequence length="840" mass="91447">MITPNGTPLKNPQNLSTGGNLILKNGNTKAHIIKSHLNNAKNGHQQHKNNNGQRHLDLVKESLCCFRQSDHKKQNMVPKDSSAEDKDYSCGLWSFKPQWLQGLANKKVFLAVFCLTSVLQGMYYTYFVSVLTTIEKLYQIQSKTTGLIMSATEIGQIGGALLLTYYGGQGHRPKWIACGMLVFAAASIFCATPHFLYSDLTSPTLSSSDTENSSTLAVRELRAKLCHIKPTSLRITLPLIASNASIDGVLLVSSGNFTNDTAVDNALQASMYNRSHRSAHAGSTQGGSDPNPFAARDLLPSRKEEACQERQKTGAHSRTTHTVLIIFFVSLLLIGIGATAVYTLGIPYIDDNVATRESPLYFGITIGVRIFGPVFGFLLGSFCTSIYVNFPFESPDISTGNPQWLGAWWLGVLFVGGALILTAFPMMAFPKNLPKPCLHSNQPKILNHNGNELTKANANHINGAHNDSGPCHVCQGPSAATGPVYNVSEELTKPSLKDFPSAMKRLLRNEILLYRTASSVLHILPIAGLYTFLPKYLESQFQLTAAIANMVSGLAGILVMGIGIFASGWYMRMYRPNARFVARWIAVSAALYAIGMLILMIFGCPLNSYVGLNSGSEYEDTTQRSCLDTCACKAGEFAPICTSEGVTYLSPCLAGCTQVYGSSYDQFTYKDCLCLGANVTATNGFCPLECNNLIPYICVFAIFVLVHSTSEVGSMLLTLRCVEPKDKAMALGLIAFAIGLFGNVPCPIIYGAVVDSACLFWEDNCGEPGACRLYDPSKFRGVFHGVTAVIMTMAFFVDLIVCKKAESIQFQEEEEEPGDVEERVPFNETQTTLNADESAL</sequence>
<dbReference type="Pfam" id="PF07648">
    <property type="entry name" value="Kazal_2"/>
    <property type="match status" value="1"/>
</dbReference>
<keyword evidence="6 8" id="KW-0472">Membrane</keyword>
<name>A0AAV6VSA3_9ARAC</name>
<feature type="transmembrane region" description="Helical" evidence="8">
    <location>
        <begin position="729"/>
        <end position="753"/>
    </location>
</feature>
<dbReference type="InterPro" id="IPR036259">
    <property type="entry name" value="MFS_trans_sf"/>
</dbReference>
<dbReference type="AlphaFoldDB" id="A0AAV6VSA3"/>
<dbReference type="InterPro" id="IPR002350">
    <property type="entry name" value="Kazal_dom"/>
</dbReference>
<dbReference type="PANTHER" id="PTHR11388">
    <property type="entry name" value="ORGANIC ANION TRANSPORTER"/>
    <property type="match status" value="1"/>
</dbReference>
<dbReference type="GO" id="GO:0043252">
    <property type="term" value="P:sodium-independent organic anion transport"/>
    <property type="evidence" value="ECO:0007669"/>
    <property type="project" value="TreeGrafter"/>
</dbReference>
<dbReference type="SUPFAM" id="SSF103473">
    <property type="entry name" value="MFS general substrate transporter"/>
    <property type="match status" value="1"/>
</dbReference>
<keyword evidence="7" id="KW-1015">Disulfide bond</keyword>
<dbReference type="Proteomes" id="UP000827092">
    <property type="component" value="Unassembled WGS sequence"/>
</dbReference>
<evidence type="ECO:0000256" key="5">
    <source>
        <dbReference type="ARBA" id="ARBA00022989"/>
    </source>
</evidence>
<feature type="domain" description="Kazal-like" evidence="10">
    <location>
        <begin position="620"/>
        <end position="676"/>
    </location>
</feature>
<dbReference type="EMBL" id="JAFNEN010000027">
    <property type="protein sequence ID" value="KAG8199390.1"/>
    <property type="molecule type" value="Genomic_DNA"/>
</dbReference>
<feature type="transmembrane region" description="Helical" evidence="8">
    <location>
        <begin position="323"/>
        <end position="348"/>
    </location>
</feature>
<evidence type="ECO:0000256" key="4">
    <source>
        <dbReference type="ARBA" id="ARBA00022692"/>
    </source>
</evidence>
<keyword evidence="8" id="KW-0813">Transport</keyword>
<keyword evidence="5 8" id="KW-1133">Transmembrane helix</keyword>
<evidence type="ECO:0000256" key="1">
    <source>
        <dbReference type="ARBA" id="ARBA00004651"/>
    </source>
</evidence>
<dbReference type="NCBIfam" id="TIGR00805">
    <property type="entry name" value="oat"/>
    <property type="match status" value="1"/>
</dbReference>
<feature type="transmembrane region" description="Helical" evidence="8">
    <location>
        <begin position="782"/>
        <end position="801"/>
    </location>
</feature>
<evidence type="ECO:0000313" key="11">
    <source>
        <dbReference type="EMBL" id="KAG8199390.1"/>
    </source>
</evidence>
<dbReference type="Gene3D" id="1.20.1250.20">
    <property type="entry name" value="MFS general substrate transporter like domains"/>
    <property type="match status" value="2"/>
</dbReference>
<evidence type="ECO:0000259" key="10">
    <source>
        <dbReference type="PROSITE" id="PS51465"/>
    </source>
</evidence>
<protein>
    <recommendedName>
        <fullName evidence="8">Solute carrier organic anion transporter family member</fullName>
    </recommendedName>
</protein>
<evidence type="ECO:0000256" key="8">
    <source>
        <dbReference type="RuleBase" id="RU362056"/>
    </source>
</evidence>
<evidence type="ECO:0000256" key="7">
    <source>
        <dbReference type="ARBA" id="ARBA00023157"/>
    </source>
</evidence>
<dbReference type="Pfam" id="PF03137">
    <property type="entry name" value="OATP"/>
    <property type="match status" value="1"/>
</dbReference>
<keyword evidence="4 8" id="KW-0812">Transmembrane</keyword>
<evidence type="ECO:0000256" key="6">
    <source>
        <dbReference type="ARBA" id="ARBA00023136"/>
    </source>
</evidence>
<feature type="transmembrane region" description="Helical" evidence="8">
    <location>
        <begin position="147"/>
        <end position="168"/>
    </location>
</feature>
<accession>A0AAV6VSA3</accession>
<evidence type="ECO:0000256" key="3">
    <source>
        <dbReference type="ARBA" id="ARBA00022475"/>
    </source>
</evidence>
<dbReference type="InterPro" id="IPR004156">
    <property type="entry name" value="OATP"/>
</dbReference>
<feature type="transmembrane region" description="Helical" evidence="8">
    <location>
        <begin position="581"/>
        <end position="602"/>
    </location>
</feature>
<feature type="transmembrane region" description="Helical" evidence="8">
    <location>
        <begin position="512"/>
        <end position="533"/>
    </location>
</feature>
<feature type="transmembrane region" description="Helical" evidence="8">
    <location>
        <begin position="108"/>
        <end position="127"/>
    </location>
</feature>
<organism evidence="11 12">
    <name type="scientific">Oedothorax gibbosus</name>
    <dbReference type="NCBI Taxonomy" id="931172"/>
    <lineage>
        <taxon>Eukaryota</taxon>
        <taxon>Metazoa</taxon>
        <taxon>Ecdysozoa</taxon>
        <taxon>Arthropoda</taxon>
        <taxon>Chelicerata</taxon>
        <taxon>Arachnida</taxon>
        <taxon>Araneae</taxon>
        <taxon>Araneomorphae</taxon>
        <taxon>Entelegynae</taxon>
        <taxon>Araneoidea</taxon>
        <taxon>Linyphiidae</taxon>
        <taxon>Erigoninae</taxon>
        <taxon>Oedothorax</taxon>
    </lineage>
</organism>
<keyword evidence="8" id="KW-0406">Ion transport</keyword>
<feature type="transmembrane region" description="Helical" evidence="8">
    <location>
        <begin position="545"/>
        <end position="569"/>
    </location>
</feature>
<dbReference type="GO" id="GO:0006811">
    <property type="term" value="P:monoatomic ion transport"/>
    <property type="evidence" value="ECO:0007669"/>
    <property type="project" value="UniProtKB-KW"/>
</dbReference>
<dbReference type="GO" id="GO:0015347">
    <property type="term" value="F:sodium-independent organic anion transmembrane transporter activity"/>
    <property type="evidence" value="ECO:0007669"/>
    <property type="project" value="TreeGrafter"/>
</dbReference>
<proteinExistence type="inferred from homology"/>
<feature type="compositionally biased region" description="Polar residues" evidence="9">
    <location>
        <begin position="827"/>
        <end position="840"/>
    </location>
</feature>